<feature type="transmembrane region" description="Helical" evidence="1">
    <location>
        <begin position="41"/>
        <end position="57"/>
    </location>
</feature>
<sequence length="140" mass="15186">MKNILAFVFGGLFSIGLILSGMSNPEKVLNFLDIFGQWDPSLAFVMLGAIAVAFIPFQQVVRHRAPKTLYGDAIDLPKNNTIDSKLLIGSSIFGIGWGIAGICPAPSLTLIGLGYYQAIYFIIAMFAGLLIHHKWAGRNS</sequence>
<dbReference type="Pfam" id="PF20398">
    <property type="entry name" value="DUF6691"/>
    <property type="match status" value="1"/>
</dbReference>
<name>A0A1H3MD58_9GAMM</name>
<evidence type="ECO:0000313" key="2">
    <source>
        <dbReference type="EMBL" id="SDY73955.1"/>
    </source>
</evidence>
<protein>
    <submittedName>
        <fullName evidence="2">Uncharacterized protein</fullName>
    </submittedName>
</protein>
<keyword evidence="1" id="KW-0472">Membrane</keyword>
<dbReference type="STRING" id="595670.SAMN05421643_12520"/>
<dbReference type="EMBL" id="FNPK01000025">
    <property type="protein sequence ID" value="SDY73955.1"/>
    <property type="molecule type" value="Genomic_DNA"/>
</dbReference>
<dbReference type="AlphaFoldDB" id="A0A1H3MD58"/>
<accession>A0A1H3MD58</accession>
<feature type="transmembrane region" description="Helical" evidence="1">
    <location>
        <begin position="113"/>
        <end position="131"/>
    </location>
</feature>
<gene>
    <name evidence="2" type="ORF">SAMN05421643_12520</name>
</gene>
<dbReference type="InterPro" id="IPR046513">
    <property type="entry name" value="DUF6691"/>
</dbReference>
<organism evidence="2 3">
    <name type="scientific">Acinetobacter kyonggiensis</name>
    <dbReference type="NCBI Taxonomy" id="595670"/>
    <lineage>
        <taxon>Bacteria</taxon>
        <taxon>Pseudomonadati</taxon>
        <taxon>Pseudomonadota</taxon>
        <taxon>Gammaproteobacteria</taxon>
        <taxon>Moraxellales</taxon>
        <taxon>Moraxellaceae</taxon>
        <taxon>Acinetobacter</taxon>
    </lineage>
</organism>
<reference evidence="3" key="1">
    <citation type="submission" date="2016-10" db="EMBL/GenBank/DDBJ databases">
        <authorList>
            <person name="Varghese N."/>
            <person name="Submissions S."/>
        </authorList>
    </citation>
    <scope>NUCLEOTIDE SEQUENCE [LARGE SCALE GENOMIC DNA]</scope>
    <source>
        <strain evidence="3">ANC 5109</strain>
    </source>
</reference>
<feature type="transmembrane region" description="Helical" evidence="1">
    <location>
        <begin position="86"/>
        <end position="107"/>
    </location>
</feature>
<proteinExistence type="predicted"/>
<keyword evidence="1" id="KW-1133">Transmembrane helix</keyword>
<evidence type="ECO:0000256" key="1">
    <source>
        <dbReference type="SAM" id="Phobius"/>
    </source>
</evidence>
<keyword evidence="1" id="KW-0812">Transmembrane</keyword>
<dbReference type="RefSeq" id="WP_092692175.1">
    <property type="nucleotide sequence ID" value="NZ_FNPK01000025.1"/>
</dbReference>
<evidence type="ECO:0000313" key="3">
    <source>
        <dbReference type="Proteomes" id="UP000199035"/>
    </source>
</evidence>
<keyword evidence="3" id="KW-1185">Reference proteome</keyword>
<dbReference type="Proteomes" id="UP000199035">
    <property type="component" value="Unassembled WGS sequence"/>
</dbReference>